<dbReference type="eggNOG" id="COG4206">
    <property type="taxonomic scope" value="Bacteria"/>
</dbReference>
<dbReference type="PANTHER" id="PTHR30069">
    <property type="entry name" value="TONB-DEPENDENT OUTER MEMBRANE RECEPTOR"/>
    <property type="match status" value="1"/>
</dbReference>
<dbReference type="InterPro" id="IPR008969">
    <property type="entry name" value="CarboxyPept-like_regulatory"/>
</dbReference>
<dbReference type="Gene3D" id="2.170.130.10">
    <property type="entry name" value="TonB-dependent receptor, plug domain"/>
    <property type="match status" value="1"/>
</dbReference>
<dbReference type="InterPro" id="IPR039426">
    <property type="entry name" value="TonB-dep_rcpt-like"/>
</dbReference>
<evidence type="ECO:0000256" key="7">
    <source>
        <dbReference type="ARBA" id="ARBA00023136"/>
    </source>
</evidence>
<evidence type="ECO:0000256" key="8">
    <source>
        <dbReference type="ARBA" id="ARBA00023170"/>
    </source>
</evidence>
<keyword evidence="2 10" id="KW-0813">Transport</keyword>
<dbReference type="HOGENOM" id="CLU_016091_0_0_10"/>
<dbReference type="GO" id="GO:0015344">
    <property type="term" value="F:siderophore uptake transmembrane transporter activity"/>
    <property type="evidence" value="ECO:0007669"/>
    <property type="project" value="TreeGrafter"/>
</dbReference>
<comment type="subcellular location">
    <subcellularLocation>
        <location evidence="1 10">Cell outer membrane</location>
        <topology evidence="1 10">Multi-pass membrane protein</topology>
    </subcellularLocation>
</comment>
<comment type="caution">
    <text evidence="15">The sequence shown here is derived from an EMBL/GenBank/DDBJ whole genome shotgun (WGS) entry which is preliminary data.</text>
</comment>
<dbReference type="Gene3D" id="2.60.40.1120">
    <property type="entry name" value="Carboxypeptidase-like, regulatory domain"/>
    <property type="match status" value="1"/>
</dbReference>
<feature type="chain" id="PRO_5003185952" evidence="12">
    <location>
        <begin position="23"/>
        <end position="774"/>
    </location>
</feature>
<dbReference type="InterPro" id="IPR036942">
    <property type="entry name" value="Beta-barrel_TonB_sf"/>
</dbReference>
<gene>
    <name evidence="15" type="ORF">HMPREF1977_1652</name>
</gene>
<feature type="domain" description="TonB-dependent receptor plug" evidence="14">
    <location>
        <begin position="118"/>
        <end position="222"/>
    </location>
</feature>
<evidence type="ECO:0000259" key="13">
    <source>
        <dbReference type="Pfam" id="PF00593"/>
    </source>
</evidence>
<dbReference type="PROSITE" id="PS52016">
    <property type="entry name" value="TONB_DEPENDENT_REC_3"/>
    <property type="match status" value="1"/>
</dbReference>
<keyword evidence="3 10" id="KW-1134">Transmembrane beta strand</keyword>
<name>E4MTE2_CAPOC</name>
<dbReference type="GO" id="GO:0044718">
    <property type="term" value="P:siderophore transmembrane transport"/>
    <property type="evidence" value="ECO:0007669"/>
    <property type="project" value="TreeGrafter"/>
</dbReference>
<evidence type="ECO:0000313" key="16">
    <source>
        <dbReference type="Proteomes" id="UP000005391"/>
    </source>
</evidence>
<keyword evidence="6 11" id="KW-0798">TonB box</keyword>
<keyword evidence="7 10" id="KW-0472">Membrane</keyword>
<evidence type="ECO:0000256" key="6">
    <source>
        <dbReference type="ARBA" id="ARBA00023077"/>
    </source>
</evidence>
<dbReference type="Pfam" id="PF13715">
    <property type="entry name" value="CarbopepD_reg_2"/>
    <property type="match status" value="1"/>
</dbReference>
<keyword evidence="9 10" id="KW-0998">Cell outer membrane</keyword>
<dbReference type="SUPFAM" id="SSF49464">
    <property type="entry name" value="Carboxypeptidase regulatory domain-like"/>
    <property type="match status" value="1"/>
</dbReference>
<accession>E4MTE2</accession>
<dbReference type="InterPro" id="IPR012910">
    <property type="entry name" value="Plug_dom"/>
</dbReference>
<keyword evidence="4 10" id="KW-0812">Transmembrane</keyword>
<dbReference type="PANTHER" id="PTHR30069:SF29">
    <property type="entry name" value="HEMOGLOBIN AND HEMOGLOBIN-HAPTOGLOBIN-BINDING PROTEIN 1-RELATED"/>
    <property type="match status" value="1"/>
</dbReference>
<dbReference type="GO" id="GO:0009279">
    <property type="term" value="C:cell outer membrane"/>
    <property type="evidence" value="ECO:0007669"/>
    <property type="project" value="UniProtKB-SubCell"/>
</dbReference>
<evidence type="ECO:0000256" key="1">
    <source>
        <dbReference type="ARBA" id="ARBA00004571"/>
    </source>
</evidence>
<dbReference type="SUPFAM" id="SSF56935">
    <property type="entry name" value="Porins"/>
    <property type="match status" value="1"/>
</dbReference>
<sequence length="774" mass="87422">MLNKTFLLLLLFSLSISAQNTAELIGTVTDKVTHQPLIGADVYIKELNKGASTDARGQYRLAHLPEGNYTVWFSFLGYQTFGKKISVKGQVRSDVSLKEQAEEISGVTVSGKSIAHQKKEQSMPVTVIDMSNLRGTVSSVQDILLKTVGITLRSSGGVGSSSRISVRGLEGKRIGFFIDELPLGEQTDYIDINDIPIDMIDRIEIYKGVVPARFGGSSLGGAINIVIREYPDKYADLSYGYESYNTHKAQGVFKRNLKQRGLVFGIGGGYTSSDNNYTFDSPFQEGLRITRNHDKYRKLIIGGSFKAKKWWFDEVELEPVFVKTYKEIQGIEYDIREAHSQSLMTGLSNKLEKDNFLTEGLNLDMFNGLVLTKMNFIDKATRRYEWDGSSYPTPSRYGGEAGYNYPSDSDDKKLTFINKTNLEYILTERHSLNINSVFSMANGTPKDDLKTLSLGKQVNFDSQMRSWISGLTYDFRTLNDVFLNSLTVRHYMYTMHTQMAPLFVPGKYDVDVSKSDFGVNNAMRYRFLPSLMGKLSAGYEVRIPSETELLGDGIAVIPSPDLLPERNLSANLGLLFDLTGKHPTNAQIEMNFFYMYLQDMIRYTAGLIGAQYQNFGEMRTLGVEFEAKADVLPSLYLYGNTTYQDLRDTRAYEPESTVPNPTKNKRMPNIPYLMANAGLEFHRENLFGGTGQNTRLFADVAFVEEYYYDFEMTQLQKRRIPRSTTIDIGFEHSFLNNKVFLSGKVRNITNEKTLSEFNRPLMGINGGVKLRVIF</sequence>
<evidence type="ECO:0000256" key="4">
    <source>
        <dbReference type="ARBA" id="ARBA00022692"/>
    </source>
</evidence>
<protein>
    <submittedName>
        <fullName evidence="15">TonB-dependent receptor plug domain protein</fullName>
    </submittedName>
</protein>
<dbReference type="RefSeq" id="WP_002674217.1">
    <property type="nucleotide sequence ID" value="NZ_GL573160.1"/>
</dbReference>
<dbReference type="AlphaFoldDB" id="E4MTE2"/>
<evidence type="ECO:0000256" key="10">
    <source>
        <dbReference type="PROSITE-ProRule" id="PRU01360"/>
    </source>
</evidence>
<feature type="signal peptide" evidence="12">
    <location>
        <begin position="1"/>
        <end position="22"/>
    </location>
</feature>
<evidence type="ECO:0000256" key="11">
    <source>
        <dbReference type="RuleBase" id="RU003357"/>
    </source>
</evidence>
<dbReference type="Gene3D" id="2.40.170.20">
    <property type="entry name" value="TonB-dependent receptor, beta-barrel domain"/>
    <property type="match status" value="1"/>
</dbReference>
<dbReference type="Pfam" id="PF07715">
    <property type="entry name" value="Plug"/>
    <property type="match status" value="1"/>
</dbReference>
<comment type="similarity">
    <text evidence="10 11">Belongs to the TonB-dependent receptor family.</text>
</comment>
<dbReference type="EMBL" id="AEOH01000042">
    <property type="protein sequence ID" value="EFS97026.1"/>
    <property type="molecule type" value="Genomic_DNA"/>
</dbReference>
<evidence type="ECO:0000256" key="12">
    <source>
        <dbReference type="SAM" id="SignalP"/>
    </source>
</evidence>
<keyword evidence="5 12" id="KW-0732">Signal</keyword>
<proteinExistence type="inferred from homology"/>
<dbReference type="Pfam" id="PF00593">
    <property type="entry name" value="TonB_dep_Rec_b-barrel"/>
    <property type="match status" value="1"/>
</dbReference>
<evidence type="ECO:0000259" key="14">
    <source>
        <dbReference type="Pfam" id="PF07715"/>
    </source>
</evidence>
<evidence type="ECO:0000256" key="3">
    <source>
        <dbReference type="ARBA" id="ARBA00022452"/>
    </source>
</evidence>
<organism evidence="15 16">
    <name type="scientific">Capnocytophaga ochracea F0287</name>
    <dbReference type="NCBI Taxonomy" id="873517"/>
    <lineage>
        <taxon>Bacteria</taxon>
        <taxon>Pseudomonadati</taxon>
        <taxon>Bacteroidota</taxon>
        <taxon>Flavobacteriia</taxon>
        <taxon>Flavobacteriales</taxon>
        <taxon>Flavobacteriaceae</taxon>
        <taxon>Capnocytophaga</taxon>
    </lineage>
</organism>
<reference evidence="15 16" key="1">
    <citation type="submission" date="2010-10" db="EMBL/GenBank/DDBJ databases">
        <authorList>
            <person name="Muzny D."/>
            <person name="Qin X."/>
            <person name="Deng J."/>
            <person name="Jiang H."/>
            <person name="Liu Y."/>
            <person name="Qu J."/>
            <person name="Song X.-Z."/>
            <person name="Zhang L."/>
            <person name="Thornton R."/>
            <person name="Coyle M."/>
            <person name="Francisco L."/>
            <person name="Jackson L."/>
            <person name="Javaid M."/>
            <person name="Korchina V."/>
            <person name="Kovar C."/>
            <person name="Mata R."/>
            <person name="Mathew T."/>
            <person name="Ngo R."/>
            <person name="Nguyen L."/>
            <person name="Nguyen N."/>
            <person name="Okwuonu G."/>
            <person name="Ongeri F."/>
            <person name="Pham C."/>
            <person name="Simmons D."/>
            <person name="Wilczek-Boney K."/>
            <person name="Hale W."/>
            <person name="Jakkamsetti A."/>
            <person name="Pham P."/>
            <person name="Ruth R."/>
            <person name="San Lucas F."/>
            <person name="Warren J."/>
            <person name="Zhang J."/>
            <person name="Zhao Z."/>
            <person name="Zhou C."/>
            <person name="Zhu D."/>
            <person name="Lee S."/>
            <person name="Bess C."/>
            <person name="Blankenburg K."/>
            <person name="Forbes L."/>
            <person name="Fu Q."/>
            <person name="Gubbala S."/>
            <person name="Hirani K."/>
            <person name="Jayaseelan J.C."/>
            <person name="Lara F."/>
            <person name="Munidasa M."/>
            <person name="Palculict T."/>
            <person name="Patil S."/>
            <person name="Pu L.-L."/>
            <person name="Saada N."/>
            <person name="Tang L."/>
            <person name="Weissenberger G."/>
            <person name="Zhu Y."/>
            <person name="Hemphill L."/>
            <person name="Shang Y."/>
            <person name="Youmans B."/>
            <person name="Ayvaz T."/>
            <person name="Ross M."/>
            <person name="Santibanez J."/>
            <person name="Aqrawi P."/>
            <person name="Gross S."/>
            <person name="Joshi V."/>
            <person name="Fowler G."/>
            <person name="Nazareth L."/>
            <person name="Reid J."/>
            <person name="Worley K."/>
            <person name="Petrosino J."/>
            <person name="Highlander S."/>
            <person name="Gibbs R."/>
        </authorList>
    </citation>
    <scope>NUCLEOTIDE SEQUENCE [LARGE SCALE GENOMIC DNA]</scope>
    <source>
        <strain evidence="15 16">F0287</strain>
    </source>
</reference>
<evidence type="ECO:0000256" key="9">
    <source>
        <dbReference type="ARBA" id="ARBA00023237"/>
    </source>
</evidence>
<dbReference type="InterPro" id="IPR000531">
    <property type="entry name" value="Beta-barrel_TonB"/>
</dbReference>
<evidence type="ECO:0000256" key="2">
    <source>
        <dbReference type="ARBA" id="ARBA00022448"/>
    </source>
</evidence>
<dbReference type="InterPro" id="IPR037066">
    <property type="entry name" value="Plug_dom_sf"/>
</dbReference>
<dbReference type="Proteomes" id="UP000005391">
    <property type="component" value="Unassembled WGS sequence"/>
</dbReference>
<keyword evidence="8 15" id="KW-0675">Receptor</keyword>
<evidence type="ECO:0000313" key="15">
    <source>
        <dbReference type="EMBL" id="EFS97026.1"/>
    </source>
</evidence>
<evidence type="ECO:0000256" key="5">
    <source>
        <dbReference type="ARBA" id="ARBA00022729"/>
    </source>
</evidence>
<feature type="domain" description="TonB-dependent receptor-like beta-barrel" evidence="13">
    <location>
        <begin position="522"/>
        <end position="747"/>
    </location>
</feature>